<protein>
    <submittedName>
        <fullName evidence="10">BRCA1 associated protein</fullName>
    </submittedName>
</protein>
<evidence type="ECO:0000259" key="8">
    <source>
        <dbReference type="PROSITE" id="PS50089"/>
    </source>
</evidence>
<name>A0A8C4Q8Y5_EPTBU</name>
<keyword evidence="1" id="KW-0479">Metal-binding</keyword>
<dbReference type="PROSITE" id="PS50271">
    <property type="entry name" value="ZF_UBP"/>
    <property type="match status" value="1"/>
</dbReference>
<dbReference type="Pfam" id="PF02148">
    <property type="entry name" value="zf-UBP"/>
    <property type="match status" value="1"/>
</dbReference>
<dbReference type="PANTHER" id="PTHR24007">
    <property type="entry name" value="BRCA1-ASSOCIATED PROTEIN"/>
    <property type="match status" value="1"/>
</dbReference>
<reference evidence="10" key="2">
    <citation type="submission" date="2025-09" db="UniProtKB">
        <authorList>
            <consortium name="Ensembl"/>
        </authorList>
    </citation>
    <scope>IDENTIFICATION</scope>
</reference>
<reference evidence="10" key="1">
    <citation type="submission" date="2025-08" db="UniProtKB">
        <authorList>
            <consortium name="Ensembl"/>
        </authorList>
    </citation>
    <scope>IDENTIFICATION</scope>
</reference>
<sequence>MSVLPVVLRLELASKSCDPLGFAYDDMIEGDAEVAEGNTGKDHVQEERTRNGEEMDMNHEEMGGMWEERDGDQADIDILKHIGCRQMRDIAIETFIPVEQSDEVAGCTEETGGSSQSDKTVTQVTSQACEVVPFYSGNPAVETVHGIMHLYKTSQPVPLSGPARRSCLLAMLSVPAWASSRELLSFLAPVADSLRHLKVVRDSTPNQYMLLLLFHSLGASMPVMGLTELPPCIICLERMDEAVSGVLTILCNHSFHSTCLQPWADTTCPVCRYCQTPEPTQDNHCFVCGVQENLWICLVCGHIGCGRYESRHAHQHFEETQHTYALQLCSQRVWDYAGDNYVHRLVACKTDGKMVQFDQENSAEQDEKLEALQLEYSYLLSSQLESQREFWEGKVTRLEQEAANEMRELKDRFKETIMRCEGLEQQLAAALREKQMMEKKVAQLSTRSTRVANELQEELELGRCLRANQTEWAEREAMMEKDREAERLAHQAETTELREQVRDLMFCLDTREKVNCLPAEEKADVREGVVEAIPSPSPNVQQRDRGTRRSRGRKHR</sequence>
<dbReference type="Ensembl" id="ENSEBUT00000012447.1">
    <property type="protein sequence ID" value="ENSEBUP00000011871.1"/>
    <property type="gene ID" value="ENSEBUG00000007585.1"/>
</dbReference>
<feature type="region of interest" description="Disordered" evidence="7">
    <location>
        <begin position="34"/>
        <end position="56"/>
    </location>
</feature>
<dbReference type="SUPFAM" id="SSF57850">
    <property type="entry name" value="RING/U-box"/>
    <property type="match status" value="1"/>
</dbReference>
<evidence type="ECO:0000256" key="5">
    <source>
        <dbReference type="PROSITE-ProRule" id="PRU00502"/>
    </source>
</evidence>
<evidence type="ECO:0000256" key="1">
    <source>
        <dbReference type="ARBA" id="ARBA00022723"/>
    </source>
</evidence>
<dbReference type="Pfam" id="PF07576">
    <property type="entry name" value="BRAP2"/>
    <property type="match status" value="1"/>
</dbReference>
<keyword evidence="4" id="KW-0862">Zinc</keyword>
<dbReference type="Proteomes" id="UP000694388">
    <property type="component" value="Unplaced"/>
</dbReference>
<dbReference type="Pfam" id="PF13639">
    <property type="entry name" value="zf-RING_2"/>
    <property type="match status" value="1"/>
</dbReference>
<keyword evidence="3" id="KW-0833">Ubl conjugation pathway</keyword>
<dbReference type="GO" id="GO:0005737">
    <property type="term" value="C:cytoplasm"/>
    <property type="evidence" value="ECO:0007669"/>
    <property type="project" value="TreeGrafter"/>
</dbReference>
<dbReference type="GO" id="GO:0008270">
    <property type="term" value="F:zinc ion binding"/>
    <property type="evidence" value="ECO:0007669"/>
    <property type="project" value="UniProtKB-KW"/>
</dbReference>
<evidence type="ECO:0000259" key="9">
    <source>
        <dbReference type="PROSITE" id="PS50271"/>
    </source>
</evidence>
<dbReference type="InterPro" id="IPR001841">
    <property type="entry name" value="Znf_RING"/>
</dbReference>
<evidence type="ECO:0000313" key="11">
    <source>
        <dbReference type="Proteomes" id="UP000694388"/>
    </source>
</evidence>
<evidence type="ECO:0000256" key="7">
    <source>
        <dbReference type="SAM" id="MobiDB-lite"/>
    </source>
</evidence>
<keyword evidence="11" id="KW-1185">Reference proteome</keyword>
<organism evidence="10 11">
    <name type="scientific">Eptatretus burgeri</name>
    <name type="common">Inshore hagfish</name>
    <dbReference type="NCBI Taxonomy" id="7764"/>
    <lineage>
        <taxon>Eukaryota</taxon>
        <taxon>Metazoa</taxon>
        <taxon>Chordata</taxon>
        <taxon>Craniata</taxon>
        <taxon>Vertebrata</taxon>
        <taxon>Cyclostomata</taxon>
        <taxon>Myxini</taxon>
        <taxon>Myxiniformes</taxon>
        <taxon>Myxinidae</taxon>
        <taxon>Eptatretinae</taxon>
        <taxon>Eptatretus</taxon>
    </lineage>
</organism>
<feature type="coiled-coil region" evidence="6">
    <location>
        <begin position="355"/>
        <end position="447"/>
    </location>
</feature>
<dbReference type="InterPro" id="IPR013083">
    <property type="entry name" value="Znf_RING/FYVE/PHD"/>
</dbReference>
<proteinExistence type="predicted"/>
<feature type="domain" description="RING-type" evidence="8">
    <location>
        <begin position="232"/>
        <end position="272"/>
    </location>
</feature>
<dbReference type="AlphaFoldDB" id="A0A8C4Q8Y5"/>
<dbReference type="InterPro" id="IPR001607">
    <property type="entry name" value="Znf_UBP"/>
</dbReference>
<dbReference type="InterPro" id="IPR047243">
    <property type="entry name" value="RING-H2_BRAP2"/>
</dbReference>
<dbReference type="FunFam" id="3.30.40.10:FF:000159">
    <property type="entry name" value="BRCA1-associated protein-like"/>
    <property type="match status" value="1"/>
</dbReference>
<evidence type="ECO:0000256" key="6">
    <source>
        <dbReference type="SAM" id="Coils"/>
    </source>
</evidence>
<keyword evidence="2 5" id="KW-0863">Zinc-finger</keyword>
<evidence type="ECO:0000256" key="4">
    <source>
        <dbReference type="ARBA" id="ARBA00022833"/>
    </source>
</evidence>
<feature type="region of interest" description="Disordered" evidence="7">
    <location>
        <begin position="527"/>
        <end position="556"/>
    </location>
</feature>
<dbReference type="GO" id="GO:0061630">
    <property type="term" value="F:ubiquitin protein ligase activity"/>
    <property type="evidence" value="ECO:0007669"/>
    <property type="project" value="TreeGrafter"/>
</dbReference>
<feature type="domain" description="UBP-type" evidence="9">
    <location>
        <begin position="269"/>
        <end position="361"/>
    </location>
</feature>
<evidence type="ECO:0000256" key="2">
    <source>
        <dbReference type="ARBA" id="ARBA00022771"/>
    </source>
</evidence>
<evidence type="ECO:0000313" key="10">
    <source>
        <dbReference type="Ensembl" id="ENSEBUP00000011871.1"/>
    </source>
</evidence>
<dbReference type="GO" id="GO:0016567">
    <property type="term" value="P:protein ubiquitination"/>
    <property type="evidence" value="ECO:0007669"/>
    <property type="project" value="TreeGrafter"/>
</dbReference>
<dbReference type="GeneTree" id="ENSGT00500000044909"/>
<dbReference type="GO" id="GO:0007265">
    <property type="term" value="P:Ras protein signal transduction"/>
    <property type="evidence" value="ECO:0007669"/>
    <property type="project" value="TreeGrafter"/>
</dbReference>
<dbReference type="Gene3D" id="3.30.40.10">
    <property type="entry name" value="Zinc/RING finger domain, C3HC4 (zinc finger)"/>
    <property type="match status" value="2"/>
</dbReference>
<accession>A0A8C4Q8Y5</accession>
<evidence type="ECO:0000256" key="3">
    <source>
        <dbReference type="ARBA" id="ARBA00022786"/>
    </source>
</evidence>
<keyword evidence="6" id="KW-0175">Coiled coil</keyword>
<dbReference type="PROSITE" id="PS50089">
    <property type="entry name" value="ZF_RING_2"/>
    <property type="match status" value="1"/>
</dbReference>
<feature type="compositionally biased region" description="Basic and acidic residues" evidence="7">
    <location>
        <begin position="39"/>
        <end position="56"/>
    </location>
</feature>
<dbReference type="InterPro" id="IPR011422">
    <property type="entry name" value="BRAP2/ETP1_RRM"/>
</dbReference>
<dbReference type="SMART" id="SM00290">
    <property type="entry name" value="ZnF_UBP"/>
    <property type="match status" value="1"/>
</dbReference>
<dbReference type="PANTHER" id="PTHR24007:SF7">
    <property type="entry name" value="BRCA1-ASSOCIATED PROTEIN"/>
    <property type="match status" value="1"/>
</dbReference>
<dbReference type="SMART" id="SM00184">
    <property type="entry name" value="RING"/>
    <property type="match status" value="1"/>
</dbReference>
<dbReference type="CDD" id="cd16457">
    <property type="entry name" value="RING-H2_BRAP2"/>
    <property type="match status" value="1"/>
</dbReference>